<dbReference type="Gene3D" id="3.20.20.80">
    <property type="entry name" value="Glycosidases"/>
    <property type="match status" value="1"/>
</dbReference>
<protein>
    <submittedName>
        <fullName evidence="5">1,4-beta-xylanase</fullName>
    </submittedName>
</protein>
<evidence type="ECO:0000313" key="6">
    <source>
        <dbReference type="Proteomes" id="UP000295334"/>
    </source>
</evidence>
<dbReference type="Pfam" id="PF00150">
    <property type="entry name" value="Cellulase"/>
    <property type="match status" value="1"/>
</dbReference>
<comment type="caution">
    <text evidence="5">The sequence shown here is derived from an EMBL/GenBank/DDBJ whole genome shotgun (WGS) entry which is preliminary data.</text>
</comment>
<evidence type="ECO:0000259" key="4">
    <source>
        <dbReference type="Pfam" id="PF00150"/>
    </source>
</evidence>
<dbReference type="OrthoDB" id="9774262at2"/>
<keyword evidence="2 3" id="KW-0326">Glycosidase</keyword>
<dbReference type="PROSITE" id="PS00659">
    <property type="entry name" value="GLYCOSYL_HYDROL_F5"/>
    <property type="match status" value="1"/>
</dbReference>
<feature type="domain" description="Glycoside hydrolase family 5" evidence="4">
    <location>
        <begin position="71"/>
        <end position="314"/>
    </location>
</feature>
<dbReference type="Proteomes" id="UP000295334">
    <property type="component" value="Unassembled WGS sequence"/>
</dbReference>
<keyword evidence="1 3" id="KW-0378">Hydrolase</keyword>
<dbReference type="AlphaFoldDB" id="A0A4R1BP35"/>
<dbReference type="EMBL" id="SJZI01000002">
    <property type="protein sequence ID" value="TCJ19208.1"/>
    <property type="molecule type" value="Genomic_DNA"/>
</dbReference>
<dbReference type="InterPro" id="IPR017853">
    <property type="entry name" value="GH"/>
</dbReference>
<reference evidence="5 6" key="1">
    <citation type="submission" date="2019-03" db="EMBL/GenBank/DDBJ databases">
        <authorList>
            <person name="Kim M.K.M."/>
        </authorList>
    </citation>
    <scope>NUCLEOTIDE SEQUENCE [LARGE SCALE GENOMIC DNA]</scope>
    <source>
        <strain evidence="5 6">17J68-12</strain>
    </source>
</reference>
<sequence length="381" mass="44652">MQPIVLNHPHPDQDPEMSYRWTVEKAAEWQRKTGWLVGCNFVPHNAINQLEMWQAETFDPFLIDKELGWAASLGFNTVRVFLHHLLWEQDSKGFLERIDLFLSIAKKHGIRAMLVLFDAVWDPNPRLGKQRAPKHNVHNSGWVQCPGFEVLNNPDRYDDLYEYVHGVVNHFKHDDRVVIWDLYNEPDNMNLASYKDDYYVKHKAELSLELLKKTIRWVRGIGPDQPITMAPWQESENWASESTASVLDNYMFTHSDVISFHCYANKEGMKNRLEQLSRFGRPMFCTEYMARPFGNTFQEILPLFREHGVGAYNWGFVAGKSQTHCPWDSWQTPYEQEPELWFHDIFRANGEAYRQEEVDFLRGFIAEARKDAKKVVLSAIA</sequence>
<keyword evidence="5" id="KW-0624">Polysaccharide degradation</keyword>
<evidence type="ECO:0000313" key="5">
    <source>
        <dbReference type="EMBL" id="TCJ19208.1"/>
    </source>
</evidence>
<name>A0A4R1BP35_9BACT</name>
<evidence type="ECO:0000256" key="1">
    <source>
        <dbReference type="ARBA" id="ARBA00022801"/>
    </source>
</evidence>
<keyword evidence="6" id="KW-1185">Reference proteome</keyword>
<comment type="similarity">
    <text evidence="3">Belongs to the glycosyl hydrolase 5 (cellulase A) family.</text>
</comment>
<keyword evidence="5" id="KW-0858">Xylan degradation</keyword>
<keyword evidence="5" id="KW-0119">Carbohydrate metabolism</keyword>
<organism evidence="5 6">
    <name type="scientific">Flaviaesturariibacter flavus</name>
    <dbReference type="NCBI Taxonomy" id="2502780"/>
    <lineage>
        <taxon>Bacteria</taxon>
        <taxon>Pseudomonadati</taxon>
        <taxon>Bacteroidota</taxon>
        <taxon>Chitinophagia</taxon>
        <taxon>Chitinophagales</taxon>
        <taxon>Chitinophagaceae</taxon>
        <taxon>Flaviaestuariibacter</taxon>
    </lineage>
</organism>
<proteinExistence type="inferred from homology"/>
<accession>A0A4R1BP35</accession>
<dbReference type="GO" id="GO:0004553">
    <property type="term" value="F:hydrolase activity, hydrolyzing O-glycosyl compounds"/>
    <property type="evidence" value="ECO:0007669"/>
    <property type="project" value="InterPro"/>
</dbReference>
<dbReference type="GO" id="GO:0045493">
    <property type="term" value="P:xylan catabolic process"/>
    <property type="evidence" value="ECO:0007669"/>
    <property type="project" value="UniProtKB-KW"/>
</dbReference>
<dbReference type="InterPro" id="IPR001547">
    <property type="entry name" value="Glyco_hydro_5"/>
</dbReference>
<dbReference type="SUPFAM" id="SSF51445">
    <property type="entry name" value="(Trans)glycosidases"/>
    <property type="match status" value="1"/>
</dbReference>
<gene>
    <name evidence="5" type="ORF">EPD60_01975</name>
</gene>
<evidence type="ECO:0000256" key="3">
    <source>
        <dbReference type="RuleBase" id="RU361153"/>
    </source>
</evidence>
<evidence type="ECO:0000256" key="2">
    <source>
        <dbReference type="ARBA" id="ARBA00023295"/>
    </source>
</evidence>
<dbReference type="InterPro" id="IPR018087">
    <property type="entry name" value="Glyco_hydro_5_CS"/>
</dbReference>